<evidence type="ECO:0000313" key="5">
    <source>
        <dbReference type="Proteomes" id="UP000033096"/>
    </source>
</evidence>
<feature type="region of interest" description="Disordered" evidence="1">
    <location>
        <begin position="345"/>
        <end position="377"/>
    </location>
</feature>
<gene>
    <name evidence="4" type="ORF">MSVAZ_1927</name>
</gene>
<feature type="transmembrane region" description="Helical" evidence="2">
    <location>
        <begin position="20"/>
        <end position="38"/>
    </location>
</feature>
<dbReference type="HOGENOM" id="CLU_559764_0_0_2"/>
<dbReference type="Pfam" id="PF07790">
    <property type="entry name" value="Pilin_N"/>
    <property type="match status" value="1"/>
</dbReference>
<dbReference type="Proteomes" id="UP000033096">
    <property type="component" value="Chromosome"/>
</dbReference>
<dbReference type="AlphaFoldDB" id="A0A0E3LHF8"/>
<dbReference type="GeneID" id="24810383"/>
<protein>
    <recommendedName>
        <fullName evidence="3">Archaeal Type IV pilin N-terminal domain-containing protein</fullName>
    </recommendedName>
</protein>
<evidence type="ECO:0000259" key="3">
    <source>
        <dbReference type="Pfam" id="PF07790"/>
    </source>
</evidence>
<dbReference type="InterPro" id="IPR012859">
    <property type="entry name" value="Pilin_N_archaeal"/>
</dbReference>
<reference evidence="4 5" key="1">
    <citation type="submission" date="2014-07" db="EMBL/GenBank/DDBJ databases">
        <title>Methanogenic archaea and the global carbon cycle.</title>
        <authorList>
            <person name="Henriksen J.R."/>
            <person name="Luke J."/>
            <person name="Reinhart S."/>
            <person name="Benedict M.N."/>
            <person name="Youngblut N.D."/>
            <person name="Metcalf M.E."/>
            <person name="Whitaker R.J."/>
            <person name="Metcalf W.W."/>
        </authorList>
    </citation>
    <scope>NUCLEOTIDE SEQUENCE [LARGE SCALE GENOMIC DNA]</scope>
    <source>
        <strain evidence="4 5">Z-761</strain>
    </source>
</reference>
<proteinExistence type="predicted"/>
<keyword evidence="2" id="KW-0472">Membrane</keyword>
<evidence type="ECO:0000256" key="2">
    <source>
        <dbReference type="SAM" id="Phobius"/>
    </source>
</evidence>
<dbReference type="KEGG" id="mvc:MSVAZ_1927"/>
<name>A0A0E3LHF8_9EURY</name>
<organism evidence="4 5">
    <name type="scientific">Methanosarcina vacuolata Z-761</name>
    <dbReference type="NCBI Taxonomy" id="1434123"/>
    <lineage>
        <taxon>Archaea</taxon>
        <taxon>Methanobacteriati</taxon>
        <taxon>Methanobacteriota</taxon>
        <taxon>Stenosarchaea group</taxon>
        <taxon>Methanomicrobia</taxon>
        <taxon>Methanosarcinales</taxon>
        <taxon>Methanosarcinaceae</taxon>
        <taxon>Methanosarcina</taxon>
    </lineage>
</organism>
<accession>A0A0E3LHF8</accession>
<dbReference type="PATRIC" id="fig|1434123.4.peg.2342"/>
<sequence>MEGKKSRTPGEKCQAVSEVYGQILMVVVTILLAALLVYPNIPESAPRANLLIEAHNFTQNETTSTQNAETPTQDETTPAGYLIEASSGSGGNISPEGSISVTAGGNKIFSMIHDENHKVLDVLVDGNSAGPVSTYTFNNVSSSHSIQASFTVNFSVINNNTVVPKENFTVNATVLGCAFSRNWGQSPVTCRLKLGNYTYDPWGDYTNVSEGNINDGKNPRFWESPISYNADTPVMVEACSWEYFWEYFWEYKPKQILTVNTSTLPLNVKVLKNGDPVPDIPGFQGQDSIEDFVKGYIENGSIKLKENEAIYIFELGNTDLDSSGADFQDLVILVSVNGEDASKSAIESHKADFSEPPDEGQNEGQNESQDENSNETQGGTALKFVIEHLGGDTINFKFNNETKVIIQKGDEQRNLNFTEIGAFKVGDSVTFDLKYDDEETRNKFTFSQGDRIFIKIVDVRSKSLIYSGSIMIK</sequence>
<dbReference type="EMBL" id="CP009520">
    <property type="protein sequence ID" value="AKB44196.1"/>
    <property type="molecule type" value="Genomic_DNA"/>
</dbReference>
<keyword evidence="2" id="KW-0812">Transmembrane</keyword>
<keyword evidence="2" id="KW-1133">Transmembrane helix</keyword>
<evidence type="ECO:0000313" key="4">
    <source>
        <dbReference type="EMBL" id="AKB44196.1"/>
    </source>
</evidence>
<evidence type="ECO:0000256" key="1">
    <source>
        <dbReference type="SAM" id="MobiDB-lite"/>
    </source>
</evidence>
<dbReference type="RefSeq" id="WP_048120715.1">
    <property type="nucleotide sequence ID" value="NZ_CP009520.1"/>
</dbReference>
<keyword evidence="5" id="KW-1185">Reference proteome</keyword>
<feature type="domain" description="Archaeal Type IV pilin N-terminal" evidence="3">
    <location>
        <begin position="14"/>
        <end position="50"/>
    </location>
</feature>